<dbReference type="GO" id="GO:0006281">
    <property type="term" value="P:DNA repair"/>
    <property type="evidence" value="ECO:0007669"/>
    <property type="project" value="UniProtKB-KW"/>
</dbReference>
<reference evidence="4 5" key="1">
    <citation type="submission" date="2024-04" db="EMBL/GenBank/DDBJ databases">
        <authorList>
            <person name="Fracassetti M."/>
        </authorList>
    </citation>
    <scope>NUCLEOTIDE SEQUENCE [LARGE SCALE GENOMIC DNA]</scope>
</reference>
<dbReference type="EC" id="5.6.2.3" evidence="1"/>
<dbReference type="GO" id="GO:0043139">
    <property type="term" value="F:5'-3' DNA helicase activity"/>
    <property type="evidence" value="ECO:0007669"/>
    <property type="project" value="UniProtKB-EC"/>
</dbReference>
<comment type="similarity">
    <text evidence="1">Belongs to the helicase family.</text>
</comment>
<evidence type="ECO:0000256" key="1">
    <source>
        <dbReference type="RuleBase" id="RU363044"/>
    </source>
</evidence>
<dbReference type="InterPro" id="IPR049163">
    <property type="entry name" value="Pif1-like_2B_dom"/>
</dbReference>
<dbReference type="InterPro" id="IPR027417">
    <property type="entry name" value="P-loop_NTPase"/>
</dbReference>
<protein>
    <recommendedName>
        <fullName evidence="1">ATP-dependent DNA helicase</fullName>
        <ecNumber evidence="1">5.6.2.3</ecNumber>
    </recommendedName>
</protein>
<dbReference type="SUPFAM" id="SSF52540">
    <property type="entry name" value="P-loop containing nucleoside triphosphate hydrolases"/>
    <property type="match status" value="2"/>
</dbReference>
<gene>
    <name evidence="4" type="ORF">LTRI10_LOCUS26862</name>
</gene>
<dbReference type="CDD" id="cd18809">
    <property type="entry name" value="SF1_C_RecD"/>
    <property type="match status" value="1"/>
</dbReference>
<evidence type="ECO:0000313" key="4">
    <source>
        <dbReference type="EMBL" id="CAL1385747.1"/>
    </source>
</evidence>
<feature type="domain" description="DNA helicase Pif1-like DEAD-box helicase" evidence="2">
    <location>
        <begin position="264"/>
        <end position="484"/>
    </location>
</feature>
<keyword evidence="1" id="KW-0067">ATP-binding</keyword>
<dbReference type="GO" id="GO:0005524">
    <property type="term" value="F:ATP binding"/>
    <property type="evidence" value="ECO:0007669"/>
    <property type="project" value="UniProtKB-KW"/>
</dbReference>
<dbReference type="GO" id="GO:0016787">
    <property type="term" value="F:hydrolase activity"/>
    <property type="evidence" value="ECO:0007669"/>
    <property type="project" value="UniProtKB-KW"/>
</dbReference>
<organism evidence="4 5">
    <name type="scientific">Linum trigynum</name>
    <dbReference type="NCBI Taxonomy" id="586398"/>
    <lineage>
        <taxon>Eukaryota</taxon>
        <taxon>Viridiplantae</taxon>
        <taxon>Streptophyta</taxon>
        <taxon>Embryophyta</taxon>
        <taxon>Tracheophyta</taxon>
        <taxon>Spermatophyta</taxon>
        <taxon>Magnoliopsida</taxon>
        <taxon>eudicotyledons</taxon>
        <taxon>Gunneridae</taxon>
        <taxon>Pentapetalae</taxon>
        <taxon>rosids</taxon>
        <taxon>fabids</taxon>
        <taxon>Malpighiales</taxon>
        <taxon>Linaceae</taxon>
        <taxon>Linum</taxon>
    </lineage>
</organism>
<dbReference type="Gene3D" id="3.40.50.300">
    <property type="entry name" value="P-loop containing nucleotide triphosphate hydrolases"/>
    <property type="match status" value="1"/>
</dbReference>
<keyword evidence="1" id="KW-0234">DNA repair</keyword>
<dbReference type="Pfam" id="PF21530">
    <property type="entry name" value="Pif1_2B_dom"/>
    <property type="match status" value="1"/>
</dbReference>
<keyword evidence="1" id="KW-0233">DNA recombination</keyword>
<dbReference type="PANTHER" id="PTHR10492:SF101">
    <property type="entry name" value="ATP-DEPENDENT DNA HELICASE"/>
    <property type="match status" value="1"/>
</dbReference>
<feature type="domain" description="DNA helicase Pif1-like 2B" evidence="3">
    <location>
        <begin position="583"/>
        <end position="629"/>
    </location>
</feature>
<name>A0AAV2EJ55_9ROSI</name>
<evidence type="ECO:0000313" key="5">
    <source>
        <dbReference type="Proteomes" id="UP001497516"/>
    </source>
</evidence>
<keyword evidence="1" id="KW-0378">Hydrolase</keyword>
<dbReference type="EMBL" id="OZ034817">
    <property type="protein sequence ID" value="CAL1385747.1"/>
    <property type="molecule type" value="Genomic_DNA"/>
</dbReference>
<comment type="catalytic activity">
    <reaction evidence="1">
        <text>ATP + H2O = ADP + phosphate + H(+)</text>
        <dbReference type="Rhea" id="RHEA:13065"/>
        <dbReference type="ChEBI" id="CHEBI:15377"/>
        <dbReference type="ChEBI" id="CHEBI:15378"/>
        <dbReference type="ChEBI" id="CHEBI:30616"/>
        <dbReference type="ChEBI" id="CHEBI:43474"/>
        <dbReference type="ChEBI" id="CHEBI:456216"/>
        <dbReference type="EC" id="5.6.2.3"/>
    </reaction>
</comment>
<dbReference type="GO" id="GO:0006310">
    <property type="term" value="P:DNA recombination"/>
    <property type="evidence" value="ECO:0007669"/>
    <property type="project" value="UniProtKB-KW"/>
</dbReference>
<evidence type="ECO:0000259" key="3">
    <source>
        <dbReference type="Pfam" id="PF21530"/>
    </source>
</evidence>
<evidence type="ECO:0000259" key="2">
    <source>
        <dbReference type="Pfam" id="PF05970"/>
    </source>
</evidence>
<keyword evidence="1" id="KW-0227">DNA damage</keyword>
<sequence length="744" mass="84490">MPFHLPGENIVVSKDNSSMEDVIENEGSSLSMLLAWMEINKLFEEACNYTYAEFPQYFVWNKQGKIWRRRKSRRCIGRLYYSHPSKKERFYLRMLLHVVKGCTSFEDIRSVNGVLYKSFQEACYARGLLAEDNEWNDCINEVSTWASGHKLRELFVTILINCPVSDCKGFWDKNWTLLSDDILYHRRKELKMPNLQLSDAELKDLCLMKIEKLLQRHWKSFADFPGLPTPSIGSMANTSNRLLAEELNYNCAELQSQFVVMCSQLNIEQKAAYDEILDSVYGDKGCCFFVDGFGGTGKTFLWKVICLKLRSEGKIVLCVASSGIAALLMSGGRTAHSRFNIPVDIHSKSTCHIEQGSDLAEVLQRCSLIIWDEAPMSHKHCVEAVDRTLRDILRVKYPNSENLPFGGMTVVLGGDFRQTLPVIVKGTRSDVVNSSIKKSKLWHYFRVLRLKKNMRLVRDGCSIDEGREIAEFSKWILTIGDGEGSNVFGESIISIPKELSVERKVDHISDIVAEVYGGLSTHYCESSYFDGRAILAPHHDMVSALNHYVLEQYPGEVMTYFSSDSIDMDPGNQNIIDSDYSTEFLNSLKIGNFPEHELKLKLGCPVILLRNIDQSRGLCNGTRLIVKTLGTWFIELEIISGSQTGDRVFLPRMTLTHSYKSLNFTLVRRQFPIALCFAMTINKSQGQTLQNVGLCLQKQVFSHGQLYVALSRVTTKRGIKILSCDGDGAEVKSMQNIVYREIFD</sequence>
<accession>A0AAV2EJ55</accession>
<dbReference type="AlphaFoldDB" id="A0AAV2EJ55"/>
<dbReference type="Pfam" id="PF05970">
    <property type="entry name" value="PIF1"/>
    <property type="match status" value="1"/>
</dbReference>
<keyword evidence="1" id="KW-0547">Nucleotide-binding</keyword>
<dbReference type="Proteomes" id="UP001497516">
    <property type="component" value="Chromosome 4"/>
</dbReference>
<keyword evidence="1" id="KW-0347">Helicase</keyword>
<dbReference type="InterPro" id="IPR010285">
    <property type="entry name" value="DNA_helicase_pif1-like_DEAD"/>
</dbReference>
<proteinExistence type="inferred from homology"/>
<comment type="cofactor">
    <cofactor evidence="1">
        <name>Mg(2+)</name>
        <dbReference type="ChEBI" id="CHEBI:18420"/>
    </cofactor>
</comment>
<dbReference type="GO" id="GO:0000723">
    <property type="term" value="P:telomere maintenance"/>
    <property type="evidence" value="ECO:0007669"/>
    <property type="project" value="InterPro"/>
</dbReference>
<dbReference type="PANTHER" id="PTHR10492">
    <property type="match status" value="1"/>
</dbReference>
<keyword evidence="5" id="KW-1185">Reference proteome</keyword>